<feature type="domain" description="D-isomer specific 2-hydroxyacid dehydrogenase NAD-binding" evidence="3">
    <location>
        <begin position="225"/>
        <end position="322"/>
    </location>
</feature>
<dbReference type="CDD" id="cd12163">
    <property type="entry name" value="2-Hacid_dh_5"/>
    <property type="match status" value="1"/>
</dbReference>
<keyword evidence="1" id="KW-0560">Oxidoreductase</keyword>
<dbReference type="AlphaFoldDB" id="A0AA38VKJ5"/>
<sequence length="355" mass="39573">MASNSSLKGDILLIFAATSAPAGWIEETRVRFPGLEIRWECSIADDGSLRKAEDLPTEVWDGVTMLSTYAPPPARLIPNVRFVQLTSAGSDMWRKHEKYLDKNVVFCVASGAQPPQIAEWVIGTWLASSHHLLRYANFMNKSHWDLHYLHDVEDSAGLRMGILGYGAIGRQVARIARAIGMEVYAFTQSERPTAESRRDDTYSIPGMGDSEGCIPSKWFHGTSRAAVNDFLKQDLDVLVISLPLTDSTHHLIDREQFEILGKKKAFLSNIARGPVVNTEALIEALEKGELRGAALDVTDPEPLPREHPLWKAPNVLITPHVSWLSTKYWGRVMEILSLNLEAIATEGKLVNPVRR</sequence>
<dbReference type="GO" id="GO:0051287">
    <property type="term" value="F:NAD binding"/>
    <property type="evidence" value="ECO:0007669"/>
    <property type="project" value="InterPro"/>
</dbReference>
<dbReference type="PROSITE" id="PS00065">
    <property type="entry name" value="D_2_HYDROXYACID_DH_1"/>
    <property type="match status" value="1"/>
</dbReference>
<proteinExistence type="predicted"/>
<dbReference type="InterPro" id="IPR036291">
    <property type="entry name" value="NAD(P)-bd_dom_sf"/>
</dbReference>
<dbReference type="InterPro" id="IPR029752">
    <property type="entry name" value="D-isomer_DH_CS1"/>
</dbReference>
<feature type="domain" description="D-isomer specific 2-hydroxyacid dehydrogenase NAD-binding" evidence="3">
    <location>
        <begin position="124"/>
        <end position="195"/>
    </location>
</feature>
<dbReference type="SUPFAM" id="SSF51735">
    <property type="entry name" value="NAD(P)-binding Rossmann-fold domains"/>
    <property type="match status" value="1"/>
</dbReference>
<name>A0AA38VKJ5_9PEZI</name>
<comment type="caution">
    <text evidence="4">The sequence shown here is derived from an EMBL/GenBank/DDBJ whole genome shotgun (WGS) entry which is preliminary data.</text>
</comment>
<dbReference type="EMBL" id="JANBVO010000032">
    <property type="protein sequence ID" value="KAJ9137898.1"/>
    <property type="molecule type" value="Genomic_DNA"/>
</dbReference>
<evidence type="ECO:0000313" key="4">
    <source>
        <dbReference type="EMBL" id="KAJ9137898.1"/>
    </source>
</evidence>
<evidence type="ECO:0000259" key="3">
    <source>
        <dbReference type="Pfam" id="PF02826"/>
    </source>
</evidence>
<keyword evidence="2" id="KW-0520">NAD</keyword>
<keyword evidence="5" id="KW-1185">Reference proteome</keyword>
<dbReference type="Gene3D" id="3.40.50.720">
    <property type="entry name" value="NAD(P)-binding Rossmann-like Domain"/>
    <property type="match status" value="2"/>
</dbReference>
<protein>
    <submittedName>
        <fullName evidence="4">2-hydroxyacid dehydrogenase</fullName>
    </submittedName>
</protein>
<reference evidence="4" key="1">
    <citation type="submission" date="2022-07" db="EMBL/GenBank/DDBJ databases">
        <title>Fungi with potential for degradation of polypropylene.</title>
        <authorList>
            <person name="Gostincar C."/>
        </authorList>
    </citation>
    <scope>NUCLEOTIDE SEQUENCE</scope>
    <source>
        <strain evidence="4">EXF-13308</strain>
    </source>
</reference>
<accession>A0AA38VKJ5</accession>
<dbReference type="InterPro" id="IPR006140">
    <property type="entry name" value="D-isomer_DH_NAD-bd"/>
</dbReference>
<evidence type="ECO:0000256" key="2">
    <source>
        <dbReference type="ARBA" id="ARBA00023027"/>
    </source>
</evidence>
<evidence type="ECO:0000256" key="1">
    <source>
        <dbReference type="ARBA" id="ARBA00023002"/>
    </source>
</evidence>
<dbReference type="Pfam" id="PF02826">
    <property type="entry name" value="2-Hacid_dh_C"/>
    <property type="match status" value="2"/>
</dbReference>
<dbReference type="GO" id="GO:0016491">
    <property type="term" value="F:oxidoreductase activity"/>
    <property type="evidence" value="ECO:0007669"/>
    <property type="project" value="UniProtKB-KW"/>
</dbReference>
<evidence type="ECO:0000313" key="5">
    <source>
        <dbReference type="Proteomes" id="UP001174694"/>
    </source>
</evidence>
<dbReference type="PANTHER" id="PTHR43333">
    <property type="entry name" value="2-HACID_DH_C DOMAIN-CONTAINING PROTEIN"/>
    <property type="match status" value="1"/>
</dbReference>
<dbReference type="PANTHER" id="PTHR43333:SF1">
    <property type="entry name" value="D-ISOMER SPECIFIC 2-HYDROXYACID DEHYDROGENASE NAD-BINDING DOMAIN-CONTAINING PROTEIN"/>
    <property type="match status" value="1"/>
</dbReference>
<dbReference type="Proteomes" id="UP001174694">
    <property type="component" value="Unassembled WGS sequence"/>
</dbReference>
<organism evidence="4 5">
    <name type="scientific">Pleurostoma richardsiae</name>
    <dbReference type="NCBI Taxonomy" id="41990"/>
    <lineage>
        <taxon>Eukaryota</taxon>
        <taxon>Fungi</taxon>
        <taxon>Dikarya</taxon>
        <taxon>Ascomycota</taxon>
        <taxon>Pezizomycotina</taxon>
        <taxon>Sordariomycetes</taxon>
        <taxon>Sordariomycetidae</taxon>
        <taxon>Calosphaeriales</taxon>
        <taxon>Pleurostomataceae</taxon>
        <taxon>Pleurostoma</taxon>
    </lineage>
</organism>
<gene>
    <name evidence="4" type="ORF">NKR23_g8795</name>
</gene>